<dbReference type="SUPFAM" id="SSF55961">
    <property type="entry name" value="Bet v1-like"/>
    <property type="match status" value="1"/>
</dbReference>
<dbReference type="EMBL" id="QFFJ01000001">
    <property type="protein sequence ID" value="RBL92424.1"/>
    <property type="molecule type" value="Genomic_DNA"/>
</dbReference>
<dbReference type="InterPro" id="IPR013538">
    <property type="entry name" value="ASHA1/2-like_C"/>
</dbReference>
<dbReference type="OrthoDB" id="384974at2"/>
<dbReference type="Gene3D" id="3.30.530.20">
    <property type="match status" value="1"/>
</dbReference>
<sequence>MSTENKSTITVESTIHAPVEKVWEYWTAPEHITQWCFATPEWHAPEAQNDVRTGGKFNTTMAARDGSFSFDFGGVYTDVKEHELIEYALADNRKVRITFSAEGNNTKVVETFDPEDTNPLEMQRGGWQAILDNFRKYTEAN</sequence>
<dbReference type="RefSeq" id="WP_113615028.1">
    <property type="nucleotide sequence ID" value="NZ_QFFJ01000001.1"/>
</dbReference>
<dbReference type="AlphaFoldDB" id="A0A365Y380"/>
<comment type="similarity">
    <text evidence="1">Belongs to the AHA1 family.</text>
</comment>
<name>A0A365Y380_9BACT</name>
<protein>
    <submittedName>
        <fullName evidence="3">Polyketide cyclase</fullName>
    </submittedName>
</protein>
<comment type="caution">
    <text evidence="3">The sequence shown here is derived from an EMBL/GenBank/DDBJ whole genome shotgun (WGS) entry which is preliminary data.</text>
</comment>
<keyword evidence="4" id="KW-1185">Reference proteome</keyword>
<evidence type="ECO:0000259" key="2">
    <source>
        <dbReference type="Pfam" id="PF08327"/>
    </source>
</evidence>
<accession>A0A365Y380</accession>
<dbReference type="InterPro" id="IPR023393">
    <property type="entry name" value="START-like_dom_sf"/>
</dbReference>
<evidence type="ECO:0000256" key="1">
    <source>
        <dbReference type="ARBA" id="ARBA00006817"/>
    </source>
</evidence>
<reference evidence="3 4" key="1">
    <citation type="submission" date="2018-05" db="EMBL/GenBank/DDBJ databases">
        <title>Chitinophaga sp. K3CV102501T nov., isolated from isolated from a monsoon evergreen broad-leaved forest soil.</title>
        <authorList>
            <person name="Lv Y."/>
        </authorList>
    </citation>
    <scope>NUCLEOTIDE SEQUENCE [LARGE SCALE GENOMIC DNA]</scope>
    <source>
        <strain evidence="3 4">GDMCC 1.1325</strain>
    </source>
</reference>
<proteinExistence type="inferred from homology"/>
<evidence type="ECO:0000313" key="4">
    <source>
        <dbReference type="Proteomes" id="UP000253410"/>
    </source>
</evidence>
<dbReference type="Proteomes" id="UP000253410">
    <property type="component" value="Unassembled WGS sequence"/>
</dbReference>
<feature type="domain" description="Activator of Hsp90 ATPase homologue 1/2-like C-terminal" evidence="2">
    <location>
        <begin position="17"/>
        <end position="138"/>
    </location>
</feature>
<organism evidence="3 4">
    <name type="scientific">Chitinophaga flava</name>
    <dbReference type="NCBI Taxonomy" id="2259036"/>
    <lineage>
        <taxon>Bacteria</taxon>
        <taxon>Pseudomonadati</taxon>
        <taxon>Bacteroidota</taxon>
        <taxon>Chitinophagia</taxon>
        <taxon>Chitinophagales</taxon>
        <taxon>Chitinophagaceae</taxon>
        <taxon>Chitinophaga</taxon>
    </lineage>
</organism>
<dbReference type="CDD" id="cd08897">
    <property type="entry name" value="SRPBCC_CalC_Aha1-like_4"/>
    <property type="match status" value="1"/>
</dbReference>
<dbReference type="Pfam" id="PF08327">
    <property type="entry name" value="AHSA1"/>
    <property type="match status" value="1"/>
</dbReference>
<gene>
    <name evidence="3" type="ORF">DF182_07530</name>
</gene>
<evidence type="ECO:0000313" key="3">
    <source>
        <dbReference type="EMBL" id="RBL92424.1"/>
    </source>
</evidence>